<protein>
    <submittedName>
        <fullName evidence="1">Uncharacterized protein</fullName>
    </submittedName>
</protein>
<sequence>MPQRRLVHPSAVASFTAARPPSTVTEEGCALCTGEYESRKQTCLRTRVGGCFYRQTFPKLGRAVPEKRIPYKPVFVSMFAFPACWDAGGMHVPPPQRLLTELPGLLTGPAVRKLGSRHVLIPSPGPRCNAAPLRPPETISTSTAPENGLPVTLQFNSRPRRTSVHRLEIHDFLLSALTSG</sequence>
<organism evidence="1 2">
    <name type="scientific">Parathielavia appendiculata</name>
    <dbReference type="NCBI Taxonomy" id="2587402"/>
    <lineage>
        <taxon>Eukaryota</taxon>
        <taxon>Fungi</taxon>
        <taxon>Dikarya</taxon>
        <taxon>Ascomycota</taxon>
        <taxon>Pezizomycotina</taxon>
        <taxon>Sordariomycetes</taxon>
        <taxon>Sordariomycetidae</taxon>
        <taxon>Sordariales</taxon>
        <taxon>Chaetomiaceae</taxon>
        <taxon>Parathielavia</taxon>
    </lineage>
</organism>
<name>A0AAN6UA45_9PEZI</name>
<accession>A0AAN6UA45</accession>
<proteinExistence type="predicted"/>
<dbReference type="EMBL" id="MU853223">
    <property type="protein sequence ID" value="KAK4129257.1"/>
    <property type="molecule type" value="Genomic_DNA"/>
</dbReference>
<evidence type="ECO:0000313" key="2">
    <source>
        <dbReference type="Proteomes" id="UP001302602"/>
    </source>
</evidence>
<evidence type="ECO:0000313" key="1">
    <source>
        <dbReference type="EMBL" id="KAK4129257.1"/>
    </source>
</evidence>
<reference evidence="1" key="2">
    <citation type="submission" date="2023-05" db="EMBL/GenBank/DDBJ databases">
        <authorList>
            <consortium name="Lawrence Berkeley National Laboratory"/>
            <person name="Steindorff A."/>
            <person name="Hensen N."/>
            <person name="Bonometti L."/>
            <person name="Westerberg I."/>
            <person name="Brannstrom I.O."/>
            <person name="Guillou S."/>
            <person name="Cros-Aarteil S."/>
            <person name="Calhoun S."/>
            <person name="Haridas S."/>
            <person name="Kuo A."/>
            <person name="Mondo S."/>
            <person name="Pangilinan J."/>
            <person name="Riley R."/>
            <person name="Labutti K."/>
            <person name="Andreopoulos B."/>
            <person name="Lipzen A."/>
            <person name="Chen C."/>
            <person name="Yanf M."/>
            <person name="Daum C."/>
            <person name="Ng V."/>
            <person name="Clum A."/>
            <person name="Ohm R."/>
            <person name="Martin F."/>
            <person name="Silar P."/>
            <person name="Natvig D."/>
            <person name="Lalanne C."/>
            <person name="Gautier V."/>
            <person name="Ament-Velasquez S.L."/>
            <person name="Kruys A."/>
            <person name="Hutchinson M.I."/>
            <person name="Powell A.J."/>
            <person name="Barry K."/>
            <person name="Miller A.N."/>
            <person name="Grigoriev I.V."/>
            <person name="Debuchy R."/>
            <person name="Gladieux P."/>
            <person name="Thoren M.H."/>
            <person name="Johannesson H."/>
        </authorList>
    </citation>
    <scope>NUCLEOTIDE SEQUENCE</scope>
    <source>
        <strain evidence="1">CBS 731.68</strain>
    </source>
</reference>
<dbReference type="Proteomes" id="UP001302602">
    <property type="component" value="Unassembled WGS sequence"/>
</dbReference>
<dbReference type="GeneID" id="87828254"/>
<dbReference type="RefSeq" id="XP_062653028.1">
    <property type="nucleotide sequence ID" value="XM_062791485.1"/>
</dbReference>
<keyword evidence="2" id="KW-1185">Reference proteome</keyword>
<comment type="caution">
    <text evidence="1">The sequence shown here is derived from an EMBL/GenBank/DDBJ whole genome shotgun (WGS) entry which is preliminary data.</text>
</comment>
<dbReference type="AlphaFoldDB" id="A0AAN6UA45"/>
<reference evidence="1" key="1">
    <citation type="journal article" date="2023" name="Mol. Phylogenet. Evol.">
        <title>Genome-scale phylogeny and comparative genomics of the fungal order Sordariales.</title>
        <authorList>
            <person name="Hensen N."/>
            <person name="Bonometti L."/>
            <person name="Westerberg I."/>
            <person name="Brannstrom I.O."/>
            <person name="Guillou S."/>
            <person name="Cros-Aarteil S."/>
            <person name="Calhoun S."/>
            <person name="Haridas S."/>
            <person name="Kuo A."/>
            <person name="Mondo S."/>
            <person name="Pangilinan J."/>
            <person name="Riley R."/>
            <person name="LaButti K."/>
            <person name="Andreopoulos B."/>
            <person name="Lipzen A."/>
            <person name="Chen C."/>
            <person name="Yan M."/>
            <person name="Daum C."/>
            <person name="Ng V."/>
            <person name="Clum A."/>
            <person name="Steindorff A."/>
            <person name="Ohm R.A."/>
            <person name="Martin F."/>
            <person name="Silar P."/>
            <person name="Natvig D.O."/>
            <person name="Lalanne C."/>
            <person name="Gautier V."/>
            <person name="Ament-Velasquez S.L."/>
            <person name="Kruys A."/>
            <person name="Hutchinson M.I."/>
            <person name="Powell A.J."/>
            <person name="Barry K."/>
            <person name="Miller A.N."/>
            <person name="Grigoriev I.V."/>
            <person name="Debuchy R."/>
            <person name="Gladieux P."/>
            <person name="Hiltunen Thoren M."/>
            <person name="Johannesson H."/>
        </authorList>
    </citation>
    <scope>NUCLEOTIDE SEQUENCE</scope>
    <source>
        <strain evidence="1">CBS 731.68</strain>
    </source>
</reference>
<gene>
    <name evidence="1" type="ORF">N657DRAFT_63709</name>
</gene>